<dbReference type="PANTHER" id="PTHR11108:SF1">
    <property type="entry name" value="FERROCHELATASE, MITOCHONDRIAL"/>
    <property type="match status" value="1"/>
</dbReference>
<dbReference type="GO" id="GO:0004325">
    <property type="term" value="F:ferrochelatase activity"/>
    <property type="evidence" value="ECO:0007669"/>
    <property type="project" value="UniProtKB-UniRule"/>
</dbReference>
<dbReference type="Gene3D" id="3.40.50.1400">
    <property type="match status" value="2"/>
</dbReference>
<dbReference type="RefSeq" id="WP_348262242.1">
    <property type="nucleotide sequence ID" value="NZ_CP121196.1"/>
</dbReference>
<dbReference type="AlphaFoldDB" id="A0AAU7DI59"/>
<comment type="catalytic activity">
    <reaction evidence="6">
        <text>Fe-coproporphyrin III + 2 H(+) = coproporphyrin III + Fe(2+)</text>
        <dbReference type="Rhea" id="RHEA:49572"/>
        <dbReference type="ChEBI" id="CHEBI:15378"/>
        <dbReference type="ChEBI" id="CHEBI:29033"/>
        <dbReference type="ChEBI" id="CHEBI:68438"/>
        <dbReference type="ChEBI" id="CHEBI:131725"/>
        <dbReference type="EC" id="4.99.1.9"/>
    </reaction>
    <physiologicalReaction direction="right-to-left" evidence="6">
        <dbReference type="Rhea" id="RHEA:49574"/>
    </physiologicalReaction>
</comment>
<keyword evidence="4 7" id="KW-0456">Lyase</keyword>
<dbReference type="PANTHER" id="PTHR11108">
    <property type="entry name" value="FERROCHELATASE"/>
    <property type="match status" value="1"/>
</dbReference>
<feature type="binding site" evidence="7">
    <location>
        <position position="271"/>
    </location>
    <ligand>
        <name>Fe(2+)</name>
        <dbReference type="ChEBI" id="CHEBI:29033"/>
    </ligand>
</feature>
<dbReference type="SUPFAM" id="SSF53800">
    <property type="entry name" value="Chelatase"/>
    <property type="match status" value="1"/>
</dbReference>
<comment type="pathway">
    <text evidence="7">Porphyrin-containing compound metabolism; protoheme biosynthesis; protoheme from protoporphyrin-IX: step 1/1.</text>
</comment>
<evidence type="ECO:0000256" key="6">
    <source>
        <dbReference type="ARBA" id="ARBA00024536"/>
    </source>
</evidence>
<comment type="catalytic activity">
    <reaction evidence="7">
        <text>heme b + 2 H(+) = protoporphyrin IX + Fe(2+)</text>
        <dbReference type="Rhea" id="RHEA:22584"/>
        <dbReference type="ChEBI" id="CHEBI:15378"/>
        <dbReference type="ChEBI" id="CHEBI:29033"/>
        <dbReference type="ChEBI" id="CHEBI:57306"/>
        <dbReference type="ChEBI" id="CHEBI:60344"/>
        <dbReference type="EC" id="4.98.1.1"/>
    </reaction>
</comment>
<feature type="binding site" evidence="7">
    <location>
        <position position="175"/>
    </location>
    <ligand>
        <name>Fe(2+)</name>
        <dbReference type="ChEBI" id="CHEBI:29033"/>
    </ligand>
</feature>
<keyword evidence="5 7" id="KW-0627">Porphyrin biosynthesis</keyword>
<proteinExistence type="inferred from homology"/>
<evidence type="ECO:0000256" key="3">
    <source>
        <dbReference type="ARBA" id="ARBA00023133"/>
    </source>
</evidence>
<comment type="function">
    <text evidence="7">Catalyzes the ferrous insertion into protoporphyrin IX.</text>
</comment>
<sequence length="326" mass="35655">MPKQAVLLLAHGTPETIEQIPDYLRNVVSGRPLPEHVIEEIKHRYSLIGRSPLTEITLEQGRLLEVELAIQGIDAQVYVGMRNWKPYIPDVVREMRADGVEEAAVICLAPQNSRTSVGLYRRAVQAEAGPVKIDFTEGWAQNPLLADAFADRLRVAEERLLEETGSFVPVLFTAHSVPCRTVQSPAASEGQPKLWPGEGADPYAQEAKRTAELVAQRVPGIPKWWFAFQSQGASGGPWIGPTVEETLTAIANEGVKILILQPIGFLCDHVEILYDVDIAFKEYASKLGVCLERPDSLNASPILARALAGLAMEGLARLQGSISPII</sequence>
<evidence type="ECO:0000256" key="2">
    <source>
        <dbReference type="ARBA" id="ARBA00023004"/>
    </source>
</evidence>
<dbReference type="EMBL" id="CP121196">
    <property type="protein sequence ID" value="XBH17010.1"/>
    <property type="molecule type" value="Genomic_DNA"/>
</dbReference>
<keyword evidence="3 7" id="KW-0350">Heme biosynthesis</keyword>
<organism evidence="9">
    <name type="scientific">Telmatobacter sp. DSM 110680</name>
    <dbReference type="NCBI Taxonomy" id="3036704"/>
    <lineage>
        <taxon>Bacteria</taxon>
        <taxon>Pseudomonadati</taxon>
        <taxon>Acidobacteriota</taxon>
        <taxon>Terriglobia</taxon>
        <taxon>Terriglobales</taxon>
        <taxon>Acidobacteriaceae</taxon>
        <taxon>Telmatobacter</taxon>
    </lineage>
</organism>
<evidence type="ECO:0000256" key="5">
    <source>
        <dbReference type="ARBA" id="ARBA00023244"/>
    </source>
</evidence>
<evidence type="ECO:0000256" key="7">
    <source>
        <dbReference type="HAMAP-Rule" id="MF_00323"/>
    </source>
</evidence>
<evidence type="ECO:0000256" key="8">
    <source>
        <dbReference type="RuleBase" id="RU004185"/>
    </source>
</evidence>
<dbReference type="EC" id="4.98.1.1" evidence="7"/>
<evidence type="ECO:0000256" key="4">
    <source>
        <dbReference type="ARBA" id="ARBA00023239"/>
    </source>
</evidence>
<reference evidence="9" key="1">
    <citation type="submission" date="2023-03" db="EMBL/GenBank/DDBJ databases">
        <title>Edaphobacter sp.</title>
        <authorList>
            <person name="Huber K.J."/>
            <person name="Papendorf J."/>
            <person name="Pilke C."/>
            <person name="Bunk B."/>
            <person name="Sproeer C."/>
            <person name="Pester M."/>
        </authorList>
    </citation>
    <scope>NUCLEOTIDE SEQUENCE</scope>
    <source>
        <strain evidence="9">DSM 110680</strain>
    </source>
</reference>
<dbReference type="InterPro" id="IPR033659">
    <property type="entry name" value="Ferrochelatase_N"/>
</dbReference>
<dbReference type="HAMAP" id="MF_00323">
    <property type="entry name" value="Ferrochelatase"/>
    <property type="match status" value="1"/>
</dbReference>
<keyword evidence="7" id="KW-0963">Cytoplasm</keyword>
<dbReference type="GO" id="GO:0005737">
    <property type="term" value="C:cytoplasm"/>
    <property type="evidence" value="ECO:0007669"/>
    <property type="project" value="UniProtKB-SubCell"/>
</dbReference>
<keyword evidence="2 7" id="KW-0408">Iron</keyword>
<keyword evidence="7" id="KW-0479">Metal-binding</keyword>
<dbReference type="InterPro" id="IPR001015">
    <property type="entry name" value="Ferrochelatase"/>
</dbReference>
<evidence type="ECO:0000256" key="1">
    <source>
        <dbReference type="ARBA" id="ARBA00007718"/>
    </source>
</evidence>
<protein>
    <recommendedName>
        <fullName evidence="7">Ferrochelatase</fullName>
        <ecNumber evidence="7">4.98.1.1</ecNumber>
    </recommendedName>
    <alternativeName>
        <fullName evidence="7">Heme synthase</fullName>
    </alternativeName>
    <alternativeName>
        <fullName evidence="7">Protoheme ferro-lyase</fullName>
    </alternativeName>
</protein>
<dbReference type="GO" id="GO:0046872">
    <property type="term" value="F:metal ion binding"/>
    <property type="evidence" value="ECO:0007669"/>
    <property type="project" value="UniProtKB-KW"/>
</dbReference>
<dbReference type="CDD" id="cd03411">
    <property type="entry name" value="Ferrochelatase_N"/>
    <property type="match status" value="1"/>
</dbReference>
<dbReference type="InterPro" id="IPR033644">
    <property type="entry name" value="Ferrochelatase_C"/>
</dbReference>
<comment type="similarity">
    <text evidence="1 7 8">Belongs to the ferrochelatase family.</text>
</comment>
<gene>
    <name evidence="7 9" type="primary">hemH</name>
    <name evidence="9" type="ORF">P8935_20855</name>
</gene>
<name>A0AAU7DI59_9BACT</name>
<dbReference type="NCBIfam" id="TIGR00109">
    <property type="entry name" value="hemH"/>
    <property type="match status" value="1"/>
</dbReference>
<dbReference type="GO" id="GO:0006783">
    <property type="term" value="P:heme biosynthetic process"/>
    <property type="evidence" value="ECO:0007669"/>
    <property type="project" value="UniProtKB-UniRule"/>
</dbReference>
<comment type="subcellular location">
    <subcellularLocation>
        <location evidence="7">Cytoplasm</location>
    </subcellularLocation>
</comment>
<evidence type="ECO:0000313" key="9">
    <source>
        <dbReference type="EMBL" id="XBH17010.1"/>
    </source>
</evidence>
<accession>A0AAU7DI59</accession>
<dbReference type="Pfam" id="PF00762">
    <property type="entry name" value="Ferrochelatase"/>
    <property type="match status" value="1"/>
</dbReference>
<dbReference type="CDD" id="cd00419">
    <property type="entry name" value="Ferrochelatase_C"/>
    <property type="match status" value="1"/>
</dbReference>